<keyword evidence="2" id="KW-1185">Reference proteome</keyword>
<dbReference type="Proteomes" id="UP000192980">
    <property type="component" value="Unassembled WGS sequence"/>
</dbReference>
<dbReference type="EMBL" id="FXAU01000003">
    <property type="protein sequence ID" value="SMG32996.1"/>
    <property type="molecule type" value="Genomic_DNA"/>
</dbReference>
<proteinExistence type="predicted"/>
<dbReference type="RefSeq" id="WP_085473014.1">
    <property type="nucleotide sequence ID" value="NZ_FXAU01000003.1"/>
</dbReference>
<evidence type="ECO:0000313" key="1">
    <source>
        <dbReference type="EMBL" id="SMG32996.1"/>
    </source>
</evidence>
<organism evidence="1 2">
    <name type="scientific">Sphingobacterium psychroaquaticum</name>
    <dbReference type="NCBI Taxonomy" id="561061"/>
    <lineage>
        <taxon>Bacteria</taxon>
        <taxon>Pseudomonadati</taxon>
        <taxon>Bacteroidota</taxon>
        <taxon>Sphingobacteriia</taxon>
        <taxon>Sphingobacteriales</taxon>
        <taxon>Sphingobacteriaceae</taxon>
        <taxon>Sphingobacterium</taxon>
    </lineage>
</organism>
<protein>
    <submittedName>
        <fullName evidence="1">Uncharacterized protein</fullName>
    </submittedName>
</protein>
<accession>A0A1X7JYY9</accession>
<dbReference type="InterPro" id="IPR032710">
    <property type="entry name" value="NTF2-like_dom_sf"/>
</dbReference>
<reference evidence="1 2" key="1">
    <citation type="submission" date="2017-04" db="EMBL/GenBank/DDBJ databases">
        <authorList>
            <person name="Afonso C.L."/>
            <person name="Miller P.J."/>
            <person name="Scott M.A."/>
            <person name="Spackman E."/>
            <person name="Goraichik I."/>
            <person name="Dimitrov K.M."/>
            <person name="Suarez D.L."/>
            <person name="Swayne D.E."/>
        </authorList>
    </citation>
    <scope>NUCLEOTIDE SEQUENCE [LARGE SCALE GENOMIC DNA]</scope>
    <source>
        <strain evidence="1 2">DSM 22418</strain>
    </source>
</reference>
<dbReference type="STRING" id="561061.SAMN05660862_2306"/>
<evidence type="ECO:0000313" key="2">
    <source>
        <dbReference type="Proteomes" id="UP000192980"/>
    </source>
</evidence>
<dbReference type="AlphaFoldDB" id="A0A1X7JYY9"/>
<dbReference type="NCBIfam" id="TIGR02246">
    <property type="entry name" value="SgcJ/EcaC family oxidoreductase"/>
    <property type="match status" value="1"/>
</dbReference>
<dbReference type="Gene3D" id="3.10.450.50">
    <property type="match status" value="1"/>
</dbReference>
<dbReference type="InterPro" id="IPR011944">
    <property type="entry name" value="Steroid_delta5-4_isomerase"/>
</dbReference>
<gene>
    <name evidence="1" type="ORF">SAMN05660862_2306</name>
</gene>
<sequence length="169" mass="18965">MMIENAVVPADVPRLFAAAWNERRADKIADLFVPDADFINVVGIWWENKVDIQKAHEYGLTAIFGESHLTLGKVKVKMLSSEIAVVHARFRLAGQRGHGQSAGLRQNLFLFVIQRLQDRWLAVSAQNTDIVIGAETNIRRADGTLVPADYRPLKENQTDIPSYKVPETD</sequence>
<name>A0A1X7JYY9_9SPHI</name>
<dbReference type="OrthoDB" id="582586at2"/>
<dbReference type="SUPFAM" id="SSF54427">
    <property type="entry name" value="NTF2-like"/>
    <property type="match status" value="1"/>
</dbReference>